<dbReference type="KEGG" id="rhy:RD110_13125"/>
<dbReference type="Gene3D" id="1.20.1530.20">
    <property type="match status" value="1"/>
</dbReference>
<reference evidence="9 10" key="1">
    <citation type="submission" date="2017-01" db="EMBL/GenBank/DDBJ databases">
        <authorList>
            <person name="Mah S.A."/>
            <person name="Swanson W.J."/>
            <person name="Moy G.W."/>
            <person name="Vacquier V.D."/>
        </authorList>
    </citation>
    <scope>NUCLEOTIDE SEQUENCE [LARGE SCALE GENOMIC DNA]</scope>
    <source>
        <strain evidence="9 10">DCY110</strain>
    </source>
</reference>
<keyword evidence="3" id="KW-0813">Transport</keyword>
<feature type="transmembrane region" description="Helical" evidence="8">
    <location>
        <begin position="233"/>
        <end position="253"/>
    </location>
</feature>
<evidence type="ECO:0000256" key="7">
    <source>
        <dbReference type="ARBA" id="ARBA00023136"/>
    </source>
</evidence>
<dbReference type="InterPro" id="IPR004776">
    <property type="entry name" value="Mem_transp_PIN-like"/>
</dbReference>
<sequence>MNQTVISSLLPVILLIALGLVVGKRGWIRDTSVKDLANLVFLVLSPALLFHAMSTVKVEQLSLWPVASYFLGAGVIFGGTLLVMGFDRTSVVTAIANTYSNTAMIGIPLVGLAYGPAGMVTLLTLVSLHSLVLLTLATVAVELALAREQAASGQGTRRHIVAVVGRAVRNAVIHPVPIPIIVGLLWAQTGWQMPEVIDKPIQWLGQAFGPLALVMVGVTLAHTRVGTHFKGALLLAVVKNLLHPVLVFGIGRLLGLSGLPLTVMVVAAALPMGANVFLFSQRYKAAEDLITAAVAVSTGIGIATLSLIMLWMG</sequence>
<dbReference type="Proteomes" id="UP000186609">
    <property type="component" value="Chromosome"/>
</dbReference>
<keyword evidence="5 8" id="KW-0812">Transmembrane</keyword>
<evidence type="ECO:0000256" key="3">
    <source>
        <dbReference type="ARBA" id="ARBA00022448"/>
    </source>
</evidence>
<accession>A0A1P8JW71</accession>
<dbReference type="GO" id="GO:0005886">
    <property type="term" value="C:plasma membrane"/>
    <property type="evidence" value="ECO:0007669"/>
    <property type="project" value="UniProtKB-SubCell"/>
</dbReference>
<gene>
    <name evidence="9" type="ORF">RD110_13125</name>
</gene>
<dbReference type="GO" id="GO:0055085">
    <property type="term" value="P:transmembrane transport"/>
    <property type="evidence" value="ECO:0007669"/>
    <property type="project" value="InterPro"/>
</dbReference>
<proteinExistence type="inferred from homology"/>
<dbReference type="Pfam" id="PF03547">
    <property type="entry name" value="Mem_trans"/>
    <property type="match status" value="1"/>
</dbReference>
<dbReference type="InterPro" id="IPR038770">
    <property type="entry name" value="Na+/solute_symporter_sf"/>
</dbReference>
<keyword evidence="4" id="KW-1003">Cell membrane</keyword>
<dbReference type="RefSeq" id="WP_076199898.1">
    <property type="nucleotide sequence ID" value="NZ_CP019236.1"/>
</dbReference>
<evidence type="ECO:0000256" key="1">
    <source>
        <dbReference type="ARBA" id="ARBA00004651"/>
    </source>
</evidence>
<evidence type="ECO:0000256" key="5">
    <source>
        <dbReference type="ARBA" id="ARBA00022692"/>
    </source>
</evidence>
<keyword evidence="10" id="KW-1185">Reference proteome</keyword>
<evidence type="ECO:0000256" key="2">
    <source>
        <dbReference type="ARBA" id="ARBA00010145"/>
    </source>
</evidence>
<feature type="transmembrane region" description="Helical" evidence="8">
    <location>
        <begin position="201"/>
        <end position="221"/>
    </location>
</feature>
<feature type="transmembrane region" description="Helical" evidence="8">
    <location>
        <begin position="98"/>
        <end position="117"/>
    </location>
</feature>
<organism evidence="9 10">
    <name type="scientific">Rhodoferax koreensis</name>
    <dbReference type="NCBI Taxonomy" id="1842727"/>
    <lineage>
        <taxon>Bacteria</taxon>
        <taxon>Pseudomonadati</taxon>
        <taxon>Pseudomonadota</taxon>
        <taxon>Betaproteobacteria</taxon>
        <taxon>Burkholderiales</taxon>
        <taxon>Comamonadaceae</taxon>
        <taxon>Rhodoferax</taxon>
    </lineage>
</organism>
<keyword evidence="7 8" id="KW-0472">Membrane</keyword>
<evidence type="ECO:0000313" key="10">
    <source>
        <dbReference type="Proteomes" id="UP000186609"/>
    </source>
</evidence>
<feature type="transmembrane region" description="Helical" evidence="8">
    <location>
        <begin position="35"/>
        <end position="54"/>
    </location>
</feature>
<keyword evidence="6 8" id="KW-1133">Transmembrane helix</keyword>
<dbReference type="PANTHER" id="PTHR36838">
    <property type="entry name" value="AUXIN EFFLUX CARRIER FAMILY PROTEIN"/>
    <property type="match status" value="1"/>
</dbReference>
<evidence type="ECO:0000256" key="6">
    <source>
        <dbReference type="ARBA" id="ARBA00022989"/>
    </source>
</evidence>
<feature type="transmembrane region" description="Helical" evidence="8">
    <location>
        <begin position="6"/>
        <end position="23"/>
    </location>
</feature>
<protein>
    <submittedName>
        <fullName evidence="9">Transporter</fullName>
    </submittedName>
</protein>
<dbReference type="EMBL" id="CP019236">
    <property type="protein sequence ID" value="APW38019.1"/>
    <property type="molecule type" value="Genomic_DNA"/>
</dbReference>
<dbReference type="STRING" id="1842727.RD110_13125"/>
<feature type="transmembrane region" description="Helical" evidence="8">
    <location>
        <begin position="259"/>
        <end position="278"/>
    </location>
</feature>
<dbReference type="OrthoDB" id="8683688at2"/>
<feature type="transmembrane region" description="Helical" evidence="8">
    <location>
        <begin position="167"/>
        <end position="189"/>
    </location>
</feature>
<feature type="transmembrane region" description="Helical" evidence="8">
    <location>
        <begin position="290"/>
        <end position="312"/>
    </location>
</feature>
<name>A0A1P8JW71_9BURK</name>
<evidence type="ECO:0000256" key="4">
    <source>
        <dbReference type="ARBA" id="ARBA00022475"/>
    </source>
</evidence>
<evidence type="ECO:0000313" key="9">
    <source>
        <dbReference type="EMBL" id="APW38019.1"/>
    </source>
</evidence>
<comment type="subcellular location">
    <subcellularLocation>
        <location evidence="1">Cell membrane</location>
        <topology evidence="1">Multi-pass membrane protein</topology>
    </subcellularLocation>
</comment>
<feature type="transmembrane region" description="Helical" evidence="8">
    <location>
        <begin position="66"/>
        <end position="86"/>
    </location>
</feature>
<dbReference type="AlphaFoldDB" id="A0A1P8JW71"/>
<dbReference type="PANTHER" id="PTHR36838:SF3">
    <property type="entry name" value="TRANSPORTER AUXIN EFFLUX CARRIER EC FAMILY"/>
    <property type="match status" value="1"/>
</dbReference>
<evidence type="ECO:0000256" key="8">
    <source>
        <dbReference type="SAM" id="Phobius"/>
    </source>
</evidence>
<feature type="transmembrane region" description="Helical" evidence="8">
    <location>
        <begin position="123"/>
        <end position="146"/>
    </location>
</feature>
<comment type="similarity">
    <text evidence="2">Belongs to the auxin efflux carrier (TC 2.A.69) family.</text>
</comment>